<dbReference type="EMBL" id="CP091430">
    <property type="protein sequence ID" value="UVI27385.1"/>
    <property type="molecule type" value="Genomic_DNA"/>
</dbReference>
<dbReference type="InterPro" id="IPR037026">
    <property type="entry name" value="Vgr_OB-fold_dom_sf"/>
</dbReference>
<dbReference type="SUPFAM" id="SSF69255">
    <property type="entry name" value="gp5 N-terminal domain-like"/>
    <property type="match status" value="1"/>
</dbReference>
<protein>
    <submittedName>
        <fullName evidence="2">Phage baseplate assembly protein V</fullName>
    </submittedName>
</protein>
<dbReference type="Pfam" id="PF04717">
    <property type="entry name" value="Phage_base_V"/>
    <property type="match status" value="1"/>
</dbReference>
<feature type="domain" description="Gp5/Type VI secretion system Vgr protein OB-fold" evidence="1">
    <location>
        <begin position="22"/>
        <end position="95"/>
    </location>
</feature>
<keyword evidence="3" id="KW-1185">Reference proteome</keyword>
<gene>
    <name evidence="2" type="ORF">L1F29_18090</name>
</gene>
<sequence length="216" mass="23631">MSLLDLMQTGNSGGEQLHGVANAIVTNNQDPEHMGRVKLRFPWRKGEDESHWARVATLMAGNGRGTYFLPEVGDEVLVAFEMGNIDHPYVIGAIWNGQDNPPNKNGDGDNNIRTIKSRSGHELTFDDTNGQEKVTLQTKGGHQIVLDNTSGSEKIEIVDHTGSNKIKMDSVQKEIHIESAMRLNLKSQMIEISADTTLTIKAGATLTLQGAMVNIN</sequence>
<proteinExistence type="predicted"/>
<dbReference type="SUPFAM" id="SSF69349">
    <property type="entry name" value="Phage fibre proteins"/>
    <property type="match status" value="1"/>
</dbReference>
<dbReference type="Gene3D" id="2.40.50.230">
    <property type="entry name" value="Gp5 N-terminal domain"/>
    <property type="match status" value="1"/>
</dbReference>
<accession>A0ABY5S3H3</accession>
<evidence type="ECO:0000313" key="2">
    <source>
        <dbReference type="EMBL" id="UVI27385.1"/>
    </source>
</evidence>
<dbReference type="RefSeq" id="WP_258383471.1">
    <property type="nucleotide sequence ID" value="NZ_CP091430.1"/>
</dbReference>
<dbReference type="InterPro" id="IPR006531">
    <property type="entry name" value="Gp5/Vgr_OB"/>
</dbReference>
<evidence type="ECO:0000313" key="3">
    <source>
        <dbReference type="Proteomes" id="UP001057877"/>
    </source>
</evidence>
<organism evidence="2 3">
    <name type="scientific">Paenibacillus spongiae</name>
    <dbReference type="NCBI Taxonomy" id="2909671"/>
    <lineage>
        <taxon>Bacteria</taxon>
        <taxon>Bacillati</taxon>
        <taxon>Bacillota</taxon>
        <taxon>Bacilli</taxon>
        <taxon>Bacillales</taxon>
        <taxon>Paenibacillaceae</taxon>
        <taxon>Paenibacillus</taxon>
    </lineage>
</organism>
<name>A0ABY5S3H3_9BACL</name>
<dbReference type="Proteomes" id="UP001057877">
    <property type="component" value="Chromosome"/>
</dbReference>
<reference evidence="2" key="1">
    <citation type="submission" date="2022-01" db="EMBL/GenBank/DDBJ databases">
        <title>Paenibacillus spongiae sp. nov., isolated from marine sponge.</title>
        <authorList>
            <person name="Li Z."/>
            <person name="Zhang M."/>
        </authorList>
    </citation>
    <scope>NUCLEOTIDE SEQUENCE</scope>
    <source>
        <strain evidence="2">PHS-Z3</strain>
    </source>
</reference>
<evidence type="ECO:0000259" key="1">
    <source>
        <dbReference type="Pfam" id="PF04717"/>
    </source>
</evidence>